<dbReference type="InterPro" id="IPR012347">
    <property type="entry name" value="Ferritin-like"/>
</dbReference>
<dbReference type="PANTHER" id="PTHR36933:SF1">
    <property type="entry name" value="SLL0788 PROTEIN"/>
    <property type="match status" value="1"/>
</dbReference>
<evidence type="ECO:0000259" key="3">
    <source>
        <dbReference type="Pfam" id="PF03713"/>
    </source>
</evidence>
<comment type="caution">
    <text evidence="4">The sequence shown here is derived from an EMBL/GenBank/DDBJ whole genome shotgun (WGS) entry which is preliminary data.</text>
</comment>
<evidence type="ECO:0000313" key="4">
    <source>
        <dbReference type="EMBL" id="MCD5315660.1"/>
    </source>
</evidence>
<gene>
    <name evidence="4" type="ORF">LR394_32660</name>
</gene>
<feature type="region of interest" description="Disordered" evidence="1">
    <location>
        <begin position="1"/>
        <end position="21"/>
    </location>
</feature>
<dbReference type="Gene3D" id="1.20.1260.10">
    <property type="match status" value="1"/>
</dbReference>
<accession>A0A9X1NK27</accession>
<evidence type="ECO:0000313" key="5">
    <source>
        <dbReference type="Proteomes" id="UP001138997"/>
    </source>
</evidence>
<dbReference type="Proteomes" id="UP001138997">
    <property type="component" value="Unassembled WGS sequence"/>
</dbReference>
<dbReference type="AlphaFoldDB" id="A0A9X1NK27"/>
<keyword evidence="2" id="KW-0812">Transmembrane</keyword>
<feature type="transmembrane region" description="Helical" evidence="2">
    <location>
        <begin position="31"/>
        <end position="53"/>
    </location>
</feature>
<keyword evidence="2" id="KW-1133">Transmembrane helix</keyword>
<keyword evidence="5" id="KW-1185">Reference proteome</keyword>
<proteinExistence type="predicted"/>
<sequence>MVVSGEAGPAEVTQDPEPDEPSREFWLSGRVLIRMAIGALVLLVATLLLVTYIQGPAKPADNSAAAGFARDMIDHHAQAVDMATIVQRRTQDEDVRYLTTDMALTQSNQMGQMQGWLNVWGLTVGRSGAPMEWMEGHEAEHELAGLDPEDIPEAGSSLMPGMATQADVNKLRTLPTGEADVLFLQLMIKHHRGGVSMAQAALKLTDEPVAVNLAQTIVKAQQSEIDLMENMLAERGAEAS</sequence>
<dbReference type="InterPro" id="IPR005183">
    <property type="entry name" value="DUF305_CopM-like"/>
</dbReference>
<name>A0A9X1NK27_9ACTN</name>
<evidence type="ECO:0000256" key="1">
    <source>
        <dbReference type="SAM" id="MobiDB-lite"/>
    </source>
</evidence>
<keyword evidence="2" id="KW-0472">Membrane</keyword>
<feature type="domain" description="DUF305" evidence="3">
    <location>
        <begin position="66"/>
        <end position="232"/>
    </location>
</feature>
<organism evidence="4 5">
    <name type="scientific">Kineosporia babensis</name>
    <dbReference type="NCBI Taxonomy" id="499548"/>
    <lineage>
        <taxon>Bacteria</taxon>
        <taxon>Bacillati</taxon>
        <taxon>Actinomycetota</taxon>
        <taxon>Actinomycetes</taxon>
        <taxon>Kineosporiales</taxon>
        <taxon>Kineosporiaceae</taxon>
        <taxon>Kineosporia</taxon>
    </lineage>
</organism>
<evidence type="ECO:0000256" key="2">
    <source>
        <dbReference type="SAM" id="Phobius"/>
    </source>
</evidence>
<dbReference type="EMBL" id="JAJOMB010000023">
    <property type="protein sequence ID" value="MCD5315660.1"/>
    <property type="molecule type" value="Genomic_DNA"/>
</dbReference>
<dbReference type="PANTHER" id="PTHR36933">
    <property type="entry name" value="SLL0788 PROTEIN"/>
    <property type="match status" value="1"/>
</dbReference>
<dbReference type="RefSeq" id="WP_231448476.1">
    <property type="nucleotide sequence ID" value="NZ_JAJOMB010000023.1"/>
</dbReference>
<protein>
    <submittedName>
        <fullName evidence="4">DUF305 domain-containing protein</fullName>
    </submittedName>
</protein>
<dbReference type="Pfam" id="PF03713">
    <property type="entry name" value="DUF305"/>
    <property type="match status" value="1"/>
</dbReference>
<reference evidence="4" key="1">
    <citation type="submission" date="2021-11" db="EMBL/GenBank/DDBJ databases">
        <title>Streptomyces corallinus and Kineosporia corallina sp. nov., two new coral-derived marine actinobacteria.</title>
        <authorList>
            <person name="Buangrab K."/>
            <person name="Sutthacheep M."/>
            <person name="Yeemin T."/>
            <person name="Harunari E."/>
            <person name="Igarashi Y."/>
            <person name="Sripreechasak P."/>
            <person name="Kanchanasin P."/>
            <person name="Tanasupawat S."/>
            <person name="Phongsopitanun W."/>
        </authorList>
    </citation>
    <scope>NUCLEOTIDE SEQUENCE</scope>
    <source>
        <strain evidence="4">JCM 31032</strain>
    </source>
</reference>